<dbReference type="FunFam" id="1.20.1560.10:FF:000037">
    <property type="entry name" value="ATP-binding cassette subfamily C member 10"/>
    <property type="match status" value="1"/>
</dbReference>
<keyword evidence="4" id="KW-0813">Transport</keyword>
<feature type="domain" description="ABC transporter" evidence="15">
    <location>
        <begin position="423"/>
        <end position="650"/>
    </location>
</feature>
<dbReference type="InterPro" id="IPR050173">
    <property type="entry name" value="ABC_transporter_C-like"/>
</dbReference>
<evidence type="ECO:0000256" key="1">
    <source>
        <dbReference type="ARBA" id="ARBA00004370"/>
    </source>
</evidence>
<dbReference type="InterPro" id="IPR011527">
    <property type="entry name" value="ABC1_TM_dom"/>
</dbReference>
<sequence>MDNKLEDPLLSHDLEEGQPEDSGNVQTIWTRLTFSNIKPIMDKGVTKQLDFEELLDLPPEMDHSSCHNVLLSSWQSQHKDNCHNPSFFKAICSAYGWPYFRLGLLKVLNDCIGFAGPLLLNKLIRFLQQGPAGIDGYVLAISLGLTSVLKSVLDTQYTYHLSVLKLKLRSGIMTVIYQKCLSVTLAQRAKFSEGEIQTFMSVDAERTVNMCNSFHDLWSLPLQIGIALYLLYTQVKFAFVSGVSITILLIPVNKWIAKLIASATEKMMQQKDERIRRTGELLTYIRTLKMYGWEVLFTNWVMETRRSEVAHLSTRKYLDAWCVFFWATTPTLFSLCTFGLFVLMGHHLDAATVFTCVALFNTLISPLNSFPWVINGLIDAFVSTRRLSRFLSCPEHKVDQRDITLLAGACPNVTDEAIEDKAIIFHDACFSWSSETNVKEKFKLDNVNLSLPKGSLVVVIGEVGCGKSSLLSSVLGEMQSIEGWAHSNGSVTYVPQVPWILSGTIRENILLMKEYIPQRYADVLHACALDVDISLMPGGDLAYVGEKGANLSGGQKARIALARAIYHGSDIFLLDDVLSAVDSQVARCILDKAINGPLMNKQTRVLCTHNVQAIFSADIVVVLSKGCVKLVGSPADLASSLEFSVHTTQSPLLLAQNQEKHVDVHCETVEDTYQGKECSQISEKAEEIIDFEERKEGEVELAVYRKYAAFSGWFIASLILISAILMQATRNGNDLWLSYWVDSTMGSDGSHSSVTFYLVILSVFCLVNSVFTLVRAFSFAFGGLRAAIQVHDALLYRLVHSPVLFFDRTPRGRILNRLSSDLYTIDDSLPFIMNILLANFVGLLGIAIVLSYVQVFFLLLLLPFWFLYKRLQFYYRSTSRELRRLDSVSRSPIYASFTETLDGASTIRAFKAEEYFFTKFTSHVEMYQKTSYTEITASLWLSLRLQWVAAFLILFIAFMAVVGSLGEFPISLGTPGLVGLALSYAAPVVSLLGSFLSSFTETEKEMVSVERVRQYMEIPQEENGGSLAISEGWPYQGQIEFHNVVLSYLPSLPPALCDVTFTIGSGTKVGIIGRTGAGKSTILNAIFRLSPICGGDILIDGLNINHISASDLRSRLAIVPQSPFLFQGSLRDNLDPFKMHDEAKLWQVLEQCRIKEEVQASGGLDVQIKQSETLFSVGQRQLLCLARAFLKSSKVLCLDECTANIDTHTASTLQVVISSQCVDTTVITIAHRISTVLSMDNILVMDKGSLVEQGNPQILLQDELSKFSAFTRASSM</sequence>
<evidence type="ECO:0000256" key="7">
    <source>
        <dbReference type="ARBA" id="ARBA00022741"/>
    </source>
</evidence>
<dbReference type="SMART" id="SM00382">
    <property type="entry name" value="AAA"/>
    <property type="match status" value="2"/>
</dbReference>
<dbReference type="EMBL" id="JBDFQZ010000009">
    <property type="protein sequence ID" value="KAK9690500.1"/>
    <property type="molecule type" value="Genomic_DNA"/>
</dbReference>
<protein>
    <recommendedName>
        <fullName evidence="3">ABC-type xenobiotic transporter</fullName>
        <ecNumber evidence="3">7.6.2.2</ecNumber>
    </recommendedName>
</protein>
<dbReference type="Gene3D" id="3.40.50.300">
    <property type="entry name" value="P-loop containing nucleotide triphosphate hydrolases"/>
    <property type="match status" value="2"/>
</dbReference>
<dbReference type="EC" id="7.6.2.2" evidence="3"/>
<feature type="transmembrane region" description="Helical" evidence="14">
    <location>
        <begin position="707"/>
        <end position="728"/>
    </location>
</feature>
<evidence type="ECO:0000256" key="10">
    <source>
        <dbReference type="ARBA" id="ARBA00022989"/>
    </source>
</evidence>
<keyword evidence="6" id="KW-0677">Repeat</keyword>
<feature type="domain" description="ABC transmembrane type-1" evidence="16">
    <location>
        <begin position="718"/>
        <end position="1004"/>
    </location>
</feature>
<proteinExistence type="inferred from homology"/>
<feature type="transmembrane region" description="Helical" evidence="14">
    <location>
        <begin position="786"/>
        <end position="806"/>
    </location>
</feature>
<keyword evidence="5 14" id="KW-0812">Transmembrane</keyword>
<dbReference type="PANTHER" id="PTHR24223">
    <property type="entry name" value="ATP-BINDING CASSETTE SUB-FAMILY C"/>
    <property type="match status" value="1"/>
</dbReference>
<dbReference type="PROSITE" id="PS50929">
    <property type="entry name" value="ABC_TM1F"/>
    <property type="match status" value="2"/>
</dbReference>
<evidence type="ECO:0000256" key="14">
    <source>
        <dbReference type="SAM" id="Phobius"/>
    </source>
</evidence>
<evidence type="ECO:0000256" key="13">
    <source>
        <dbReference type="SAM" id="MobiDB-lite"/>
    </source>
</evidence>
<evidence type="ECO:0000259" key="16">
    <source>
        <dbReference type="PROSITE" id="PS50929"/>
    </source>
</evidence>
<feature type="domain" description="ABC transporter" evidence="15">
    <location>
        <begin position="1039"/>
        <end position="1272"/>
    </location>
</feature>
<keyword evidence="10 14" id="KW-1133">Transmembrane helix</keyword>
<dbReference type="InterPro" id="IPR003439">
    <property type="entry name" value="ABC_transporter-like_ATP-bd"/>
</dbReference>
<dbReference type="FunFam" id="3.40.50.300:FF:000973">
    <property type="entry name" value="Multidrug resistance-associated protein 4"/>
    <property type="match status" value="1"/>
</dbReference>
<organism evidence="17 18">
    <name type="scientific">Saponaria officinalis</name>
    <name type="common">Common soapwort</name>
    <name type="synonym">Lychnis saponaria</name>
    <dbReference type="NCBI Taxonomy" id="3572"/>
    <lineage>
        <taxon>Eukaryota</taxon>
        <taxon>Viridiplantae</taxon>
        <taxon>Streptophyta</taxon>
        <taxon>Embryophyta</taxon>
        <taxon>Tracheophyta</taxon>
        <taxon>Spermatophyta</taxon>
        <taxon>Magnoliopsida</taxon>
        <taxon>eudicotyledons</taxon>
        <taxon>Gunneridae</taxon>
        <taxon>Pentapetalae</taxon>
        <taxon>Caryophyllales</taxon>
        <taxon>Caryophyllaceae</taxon>
        <taxon>Caryophylleae</taxon>
        <taxon>Saponaria</taxon>
    </lineage>
</organism>
<dbReference type="InterPro" id="IPR036640">
    <property type="entry name" value="ABC1_TM_sf"/>
</dbReference>
<dbReference type="CDD" id="cd03244">
    <property type="entry name" value="ABCC_MRP_domain2"/>
    <property type="match status" value="1"/>
</dbReference>
<dbReference type="InterPro" id="IPR027417">
    <property type="entry name" value="P-loop_NTPase"/>
</dbReference>
<dbReference type="GO" id="GO:0016887">
    <property type="term" value="F:ATP hydrolysis activity"/>
    <property type="evidence" value="ECO:0007669"/>
    <property type="project" value="InterPro"/>
</dbReference>
<dbReference type="GO" id="GO:0008559">
    <property type="term" value="F:ABC-type xenobiotic transporter activity"/>
    <property type="evidence" value="ECO:0007669"/>
    <property type="project" value="UniProtKB-EC"/>
</dbReference>
<comment type="caution">
    <text evidence="17">The sequence shown here is derived from an EMBL/GenBank/DDBJ whole genome shotgun (WGS) entry which is preliminary data.</text>
</comment>
<keyword evidence="8" id="KW-0067">ATP-binding</keyword>
<evidence type="ECO:0000313" key="18">
    <source>
        <dbReference type="Proteomes" id="UP001443914"/>
    </source>
</evidence>
<dbReference type="Pfam" id="PF00005">
    <property type="entry name" value="ABC_tran"/>
    <property type="match status" value="2"/>
</dbReference>
<accession>A0AAW1IMD2</accession>
<evidence type="ECO:0000256" key="11">
    <source>
        <dbReference type="ARBA" id="ARBA00023136"/>
    </source>
</evidence>
<evidence type="ECO:0000256" key="12">
    <source>
        <dbReference type="ARBA" id="ARBA00034018"/>
    </source>
</evidence>
<dbReference type="FunFam" id="1.20.1560.10:FF:000002">
    <property type="entry name" value="ABC transporter C family member 5"/>
    <property type="match status" value="1"/>
</dbReference>
<evidence type="ECO:0000256" key="5">
    <source>
        <dbReference type="ARBA" id="ARBA00022692"/>
    </source>
</evidence>
<feature type="transmembrane region" description="Helical" evidence="14">
    <location>
        <begin position="321"/>
        <end position="344"/>
    </location>
</feature>
<feature type="transmembrane region" description="Helical" evidence="14">
    <location>
        <begin position="350"/>
        <end position="378"/>
    </location>
</feature>
<dbReference type="GO" id="GO:0016020">
    <property type="term" value="C:membrane"/>
    <property type="evidence" value="ECO:0007669"/>
    <property type="project" value="UniProtKB-SubCell"/>
</dbReference>
<reference evidence="17" key="1">
    <citation type="submission" date="2024-03" db="EMBL/GenBank/DDBJ databases">
        <title>WGS assembly of Saponaria officinalis var. Norfolk2.</title>
        <authorList>
            <person name="Jenkins J."/>
            <person name="Shu S."/>
            <person name="Grimwood J."/>
            <person name="Barry K."/>
            <person name="Goodstein D."/>
            <person name="Schmutz J."/>
            <person name="Leebens-Mack J."/>
            <person name="Osbourn A."/>
        </authorList>
    </citation>
    <scope>NUCLEOTIDE SEQUENCE [LARGE SCALE GENOMIC DNA]</scope>
    <source>
        <strain evidence="17">JIC</strain>
    </source>
</reference>
<dbReference type="InterPro" id="IPR017871">
    <property type="entry name" value="ABC_transporter-like_CS"/>
</dbReference>
<keyword evidence="18" id="KW-1185">Reference proteome</keyword>
<evidence type="ECO:0000256" key="2">
    <source>
        <dbReference type="ARBA" id="ARBA00009726"/>
    </source>
</evidence>
<dbReference type="Pfam" id="PF00664">
    <property type="entry name" value="ABC_membrane"/>
    <property type="match status" value="2"/>
</dbReference>
<evidence type="ECO:0000256" key="8">
    <source>
        <dbReference type="ARBA" id="ARBA00022840"/>
    </source>
</evidence>
<feature type="transmembrane region" description="Helical" evidence="14">
    <location>
        <begin position="229"/>
        <end position="250"/>
    </location>
</feature>
<dbReference type="SUPFAM" id="SSF90123">
    <property type="entry name" value="ABC transporter transmembrane region"/>
    <property type="match status" value="2"/>
</dbReference>
<comment type="subcellular location">
    <subcellularLocation>
        <location evidence="1">Membrane</location>
    </subcellularLocation>
</comment>
<comment type="similarity">
    <text evidence="2">Belongs to the ABC transporter superfamily. ABCC family. Conjugate transporter (TC 3.A.1.208) subfamily.</text>
</comment>
<dbReference type="CDD" id="cd18605">
    <property type="entry name" value="ABC_6TM_MRP7_D2_like"/>
    <property type="match status" value="1"/>
</dbReference>
<evidence type="ECO:0000259" key="15">
    <source>
        <dbReference type="PROSITE" id="PS50893"/>
    </source>
</evidence>
<dbReference type="CDD" id="cd03250">
    <property type="entry name" value="ABCC_MRP_domain1"/>
    <property type="match status" value="1"/>
</dbReference>
<feature type="transmembrane region" description="Helical" evidence="14">
    <location>
        <begin position="754"/>
        <end position="774"/>
    </location>
</feature>
<dbReference type="AlphaFoldDB" id="A0AAW1IMD2"/>
<dbReference type="PANTHER" id="PTHR24223:SF330">
    <property type="entry name" value="ATP-BINDING CASSETTE SUB-FAMILY C MEMBER 10"/>
    <property type="match status" value="1"/>
</dbReference>
<dbReference type="Proteomes" id="UP001443914">
    <property type="component" value="Unassembled WGS sequence"/>
</dbReference>
<dbReference type="SUPFAM" id="SSF52540">
    <property type="entry name" value="P-loop containing nucleoside triphosphate hydrolases"/>
    <property type="match status" value="2"/>
</dbReference>
<evidence type="ECO:0000313" key="17">
    <source>
        <dbReference type="EMBL" id="KAK9690500.1"/>
    </source>
</evidence>
<dbReference type="PROSITE" id="PS50893">
    <property type="entry name" value="ABC_TRANSPORTER_2"/>
    <property type="match status" value="2"/>
</dbReference>
<feature type="transmembrane region" description="Helical" evidence="14">
    <location>
        <begin position="947"/>
        <end position="965"/>
    </location>
</feature>
<evidence type="ECO:0000256" key="9">
    <source>
        <dbReference type="ARBA" id="ARBA00022967"/>
    </source>
</evidence>
<comment type="catalytic activity">
    <reaction evidence="12">
        <text>ATP + H2O + xenobioticSide 1 = ADP + phosphate + xenobioticSide 2.</text>
        <dbReference type="EC" id="7.6.2.2"/>
    </reaction>
</comment>
<evidence type="ECO:0000256" key="3">
    <source>
        <dbReference type="ARBA" id="ARBA00012191"/>
    </source>
</evidence>
<dbReference type="InterPro" id="IPR003593">
    <property type="entry name" value="AAA+_ATPase"/>
</dbReference>
<feature type="transmembrane region" description="Helical" evidence="14">
    <location>
        <begin position="835"/>
        <end position="868"/>
    </location>
</feature>
<keyword evidence="11 14" id="KW-0472">Membrane</keyword>
<feature type="region of interest" description="Disordered" evidence="13">
    <location>
        <begin position="1"/>
        <end position="22"/>
    </location>
</feature>
<evidence type="ECO:0000256" key="6">
    <source>
        <dbReference type="ARBA" id="ARBA00022737"/>
    </source>
</evidence>
<feature type="compositionally biased region" description="Basic and acidic residues" evidence="13">
    <location>
        <begin position="1"/>
        <end position="15"/>
    </location>
</feature>
<evidence type="ECO:0000256" key="4">
    <source>
        <dbReference type="ARBA" id="ARBA00022448"/>
    </source>
</evidence>
<feature type="domain" description="ABC transmembrane type-1" evidence="16">
    <location>
        <begin position="104"/>
        <end position="379"/>
    </location>
</feature>
<dbReference type="FunFam" id="3.40.50.300:FF:000630">
    <property type="entry name" value="ATP-binding cassette (ABC) transporter, putative"/>
    <property type="match status" value="1"/>
</dbReference>
<gene>
    <name evidence="17" type="ORF">RND81_09G132400</name>
</gene>
<keyword evidence="9" id="KW-1278">Translocase</keyword>
<keyword evidence="7" id="KW-0547">Nucleotide-binding</keyword>
<dbReference type="CDD" id="cd18598">
    <property type="entry name" value="ABC_6TM_MRP7_D1_like"/>
    <property type="match status" value="1"/>
</dbReference>
<name>A0AAW1IMD2_SAPOF</name>
<dbReference type="GO" id="GO:0005524">
    <property type="term" value="F:ATP binding"/>
    <property type="evidence" value="ECO:0007669"/>
    <property type="project" value="UniProtKB-KW"/>
</dbReference>
<dbReference type="PROSITE" id="PS00211">
    <property type="entry name" value="ABC_TRANSPORTER_1"/>
    <property type="match status" value="2"/>
</dbReference>
<feature type="transmembrane region" description="Helical" evidence="14">
    <location>
        <begin position="977"/>
        <end position="996"/>
    </location>
</feature>
<dbReference type="Gene3D" id="1.20.1560.10">
    <property type="entry name" value="ABC transporter type 1, transmembrane domain"/>
    <property type="match status" value="2"/>
</dbReference>